<dbReference type="GO" id="GO:0009251">
    <property type="term" value="P:glucan catabolic process"/>
    <property type="evidence" value="ECO:0007669"/>
    <property type="project" value="TreeGrafter"/>
</dbReference>
<evidence type="ECO:0000256" key="5">
    <source>
        <dbReference type="ARBA" id="ARBA00022801"/>
    </source>
</evidence>
<evidence type="ECO:0000256" key="6">
    <source>
        <dbReference type="ARBA" id="ARBA00023295"/>
    </source>
</evidence>
<dbReference type="PRINTS" id="PR00133">
    <property type="entry name" value="GLHYDRLASE3"/>
</dbReference>
<evidence type="ECO:0000313" key="9">
    <source>
        <dbReference type="EMBL" id="PRX54470.1"/>
    </source>
</evidence>
<dbReference type="SUPFAM" id="SSF52279">
    <property type="entry name" value="Beta-D-glucan exohydrolase, C-terminal domain"/>
    <property type="match status" value="1"/>
</dbReference>
<evidence type="ECO:0000259" key="7">
    <source>
        <dbReference type="Pfam" id="PF00933"/>
    </source>
</evidence>
<evidence type="ECO:0000259" key="8">
    <source>
        <dbReference type="Pfam" id="PF01915"/>
    </source>
</evidence>
<organism evidence="9 10">
    <name type="scientific">Flagellimonas meridianipacifica</name>
    <dbReference type="NCBI Taxonomy" id="1080225"/>
    <lineage>
        <taxon>Bacteria</taxon>
        <taxon>Pseudomonadati</taxon>
        <taxon>Bacteroidota</taxon>
        <taxon>Flavobacteriia</taxon>
        <taxon>Flavobacteriales</taxon>
        <taxon>Flavobacteriaceae</taxon>
        <taxon>Flagellimonas</taxon>
    </lineage>
</organism>
<keyword evidence="10" id="KW-1185">Reference proteome</keyword>
<dbReference type="SUPFAM" id="SSF51445">
    <property type="entry name" value="(Trans)glycosidases"/>
    <property type="match status" value="1"/>
</dbReference>
<evidence type="ECO:0000313" key="10">
    <source>
        <dbReference type="Proteomes" id="UP000237640"/>
    </source>
</evidence>
<dbReference type="Pfam" id="PF01915">
    <property type="entry name" value="Glyco_hydro_3_C"/>
    <property type="match status" value="1"/>
</dbReference>
<dbReference type="Pfam" id="PF00933">
    <property type="entry name" value="Glyco_hydro_3"/>
    <property type="match status" value="1"/>
</dbReference>
<accession>A0A2T0MAG0</accession>
<evidence type="ECO:0000256" key="4">
    <source>
        <dbReference type="ARBA" id="ARBA00022729"/>
    </source>
</evidence>
<name>A0A2T0MAG0_9FLAO</name>
<dbReference type="InterPro" id="IPR017853">
    <property type="entry name" value="GH"/>
</dbReference>
<dbReference type="InterPro" id="IPR036881">
    <property type="entry name" value="Glyco_hydro_3_C_sf"/>
</dbReference>
<dbReference type="InterPro" id="IPR002772">
    <property type="entry name" value="Glyco_hydro_3_C"/>
</dbReference>
<dbReference type="PANTHER" id="PTHR30620">
    <property type="entry name" value="PERIPLASMIC BETA-GLUCOSIDASE-RELATED"/>
    <property type="match status" value="1"/>
</dbReference>
<evidence type="ECO:0000256" key="2">
    <source>
        <dbReference type="ARBA" id="ARBA00005336"/>
    </source>
</evidence>
<feature type="domain" description="Glycoside hydrolase family 3 N-terminal" evidence="7">
    <location>
        <begin position="82"/>
        <end position="394"/>
    </location>
</feature>
<evidence type="ECO:0000256" key="3">
    <source>
        <dbReference type="ARBA" id="ARBA00012744"/>
    </source>
</evidence>
<protein>
    <recommendedName>
        <fullName evidence="3">beta-glucosidase</fullName>
        <ecNumber evidence="3">3.2.1.21</ecNumber>
    </recommendedName>
</protein>
<comment type="caution">
    <text evidence="9">The sequence shown here is derived from an EMBL/GenBank/DDBJ whole genome shotgun (WGS) entry which is preliminary data.</text>
</comment>
<keyword evidence="5" id="KW-0378">Hydrolase</keyword>
<dbReference type="AlphaFoldDB" id="A0A2T0MAG0"/>
<dbReference type="GO" id="GO:0008422">
    <property type="term" value="F:beta-glucosidase activity"/>
    <property type="evidence" value="ECO:0007669"/>
    <property type="project" value="UniProtKB-EC"/>
</dbReference>
<reference evidence="9 10" key="1">
    <citation type="submission" date="2018-03" db="EMBL/GenBank/DDBJ databases">
        <title>Genomic Encyclopedia of Archaeal and Bacterial Type Strains, Phase II (KMG-II): from individual species to whole genera.</title>
        <authorList>
            <person name="Goeker M."/>
        </authorList>
    </citation>
    <scope>NUCLEOTIDE SEQUENCE [LARGE SCALE GENOMIC DNA]</scope>
    <source>
        <strain evidence="9 10">DSM 25027</strain>
    </source>
</reference>
<keyword evidence="6" id="KW-0326">Glycosidase</keyword>
<evidence type="ECO:0000256" key="1">
    <source>
        <dbReference type="ARBA" id="ARBA00000448"/>
    </source>
</evidence>
<dbReference type="Proteomes" id="UP000237640">
    <property type="component" value="Unassembled WGS sequence"/>
</dbReference>
<dbReference type="Gene3D" id="3.20.20.300">
    <property type="entry name" value="Glycoside hydrolase, family 3, N-terminal domain"/>
    <property type="match status" value="1"/>
</dbReference>
<dbReference type="InterPro" id="IPR051915">
    <property type="entry name" value="Cellulose_Degrad_GH3"/>
</dbReference>
<dbReference type="PANTHER" id="PTHR30620:SF16">
    <property type="entry name" value="LYSOSOMAL BETA GLUCOSIDASE"/>
    <property type="match status" value="1"/>
</dbReference>
<gene>
    <name evidence="9" type="ORF">CLV81_2871</name>
</gene>
<proteinExistence type="inferred from homology"/>
<dbReference type="InterPro" id="IPR001764">
    <property type="entry name" value="Glyco_hydro_3_N"/>
</dbReference>
<keyword evidence="4" id="KW-0732">Signal</keyword>
<comment type="catalytic activity">
    <reaction evidence="1">
        <text>Hydrolysis of terminal, non-reducing beta-D-glucosyl residues with release of beta-D-glucose.</text>
        <dbReference type="EC" id="3.2.1.21"/>
    </reaction>
</comment>
<sequence>MKKMLICLVGITLFVNCKNSTKIETSFRDLNGNGSLDVYEDIDQPLQDRVNDLISQMTIEEKAGLMFNARWGVEMGQSVYVADSLISKVNISHINMPGLATPKANLELNNRLQKIAENTRLGIPVTFYSDPRHSLRFNEAAGENRFHSRWPSELGFGAIGDADLIKEFGDISRQEYKALGIRLALHPIADLATEPRWYRVYTTFGEDADLSAKLTKAYIKGFQGEKLGTHSVLTMTKHFPGGGPQKDGMDSHFDTGKEQVYPGGMFDYHLIPFTKGALPAGTAQLMLYYGQPIGVTEEEVAFGFNKEIVTDLLRKKLGFNGVVCTDWVLINDNPAKPASAWGVEHLSPKERVKKIIDAGVDMFGGESCAELVVELVKEGKISESRLDESIRRVLHDKFVLGLFDNPYLVPENLEIFENESYKEKGKEAQRKSLVLLKNENKILPLSKGIKVFAKGIDSLAIKNYATIVDTPEEADVIILKFGTPFTPVESPRYFLQRVFQEGRLDFPTEEKNAMLELIKTKPTISIFTMHRPAVILKINKATKGLIVDFDCQDEILMELVFGEFVPSGKLPVEIPSSIEAVESQLEDVPKDSEKPLYPFGFGMTYN</sequence>
<dbReference type="EC" id="3.2.1.21" evidence="3"/>
<feature type="domain" description="Glycoside hydrolase family 3 C-terminal" evidence="8">
    <location>
        <begin position="465"/>
        <end position="605"/>
    </location>
</feature>
<dbReference type="EMBL" id="PVYX01000002">
    <property type="protein sequence ID" value="PRX54470.1"/>
    <property type="molecule type" value="Genomic_DNA"/>
</dbReference>
<dbReference type="InterPro" id="IPR036962">
    <property type="entry name" value="Glyco_hydro_3_N_sf"/>
</dbReference>
<dbReference type="Gene3D" id="3.40.50.1700">
    <property type="entry name" value="Glycoside hydrolase family 3 C-terminal domain"/>
    <property type="match status" value="1"/>
</dbReference>
<comment type="similarity">
    <text evidence="2">Belongs to the glycosyl hydrolase 3 family.</text>
</comment>